<feature type="transmembrane region" description="Helical" evidence="2">
    <location>
        <begin position="32"/>
        <end position="55"/>
    </location>
</feature>
<keyword evidence="2" id="KW-1133">Transmembrane helix</keyword>
<dbReference type="AlphaFoldDB" id="A0A423X0J7"/>
<comment type="caution">
    <text evidence="3">The sequence shown here is derived from an EMBL/GenBank/DDBJ whole genome shotgun (WGS) entry which is preliminary data.</text>
</comment>
<reference evidence="3 4" key="1">
    <citation type="submission" date="2015-09" db="EMBL/GenBank/DDBJ databases">
        <title>Host preference determinants of Valsa canker pathogens revealed by comparative genomics.</title>
        <authorList>
            <person name="Yin Z."/>
            <person name="Huang L."/>
        </authorList>
    </citation>
    <scope>NUCLEOTIDE SEQUENCE [LARGE SCALE GENOMIC DNA]</scope>
    <source>
        <strain evidence="3 4">SXYLt</strain>
    </source>
</reference>
<dbReference type="Proteomes" id="UP000285146">
    <property type="component" value="Unassembled WGS sequence"/>
</dbReference>
<accession>A0A423X0J7</accession>
<feature type="transmembrane region" description="Helical" evidence="2">
    <location>
        <begin position="161"/>
        <end position="182"/>
    </location>
</feature>
<dbReference type="InParanoid" id="A0A423X0J7"/>
<proteinExistence type="predicted"/>
<feature type="transmembrane region" description="Helical" evidence="2">
    <location>
        <begin position="70"/>
        <end position="90"/>
    </location>
</feature>
<gene>
    <name evidence="3" type="ORF">VPNG_05679</name>
</gene>
<evidence type="ECO:0000313" key="4">
    <source>
        <dbReference type="Proteomes" id="UP000285146"/>
    </source>
</evidence>
<dbReference type="EMBL" id="LKEB01000032">
    <property type="protein sequence ID" value="ROW09194.1"/>
    <property type="molecule type" value="Genomic_DNA"/>
</dbReference>
<feature type="transmembrane region" description="Helical" evidence="2">
    <location>
        <begin position="102"/>
        <end position="125"/>
    </location>
</feature>
<evidence type="ECO:0000313" key="3">
    <source>
        <dbReference type="EMBL" id="ROW09194.1"/>
    </source>
</evidence>
<evidence type="ECO:0000256" key="1">
    <source>
        <dbReference type="SAM" id="MobiDB-lite"/>
    </source>
</evidence>
<organism evidence="3 4">
    <name type="scientific">Cytospora leucostoma</name>
    <dbReference type="NCBI Taxonomy" id="1230097"/>
    <lineage>
        <taxon>Eukaryota</taxon>
        <taxon>Fungi</taxon>
        <taxon>Dikarya</taxon>
        <taxon>Ascomycota</taxon>
        <taxon>Pezizomycotina</taxon>
        <taxon>Sordariomycetes</taxon>
        <taxon>Sordariomycetidae</taxon>
        <taxon>Diaporthales</taxon>
        <taxon>Cytosporaceae</taxon>
        <taxon>Cytospora</taxon>
    </lineage>
</organism>
<dbReference type="OrthoDB" id="2874598at2759"/>
<name>A0A423X0J7_9PEZI</name>
<feature type="region of interest" description="Disordered" evidence="1">
    <location>
        <begin position="1"/>
        <end position="22"/>
    </location>
</feature>
<keyword evidence="4" id="KW-1185">Reference proteome</keyword>
<sequence length="205" mass="22987">MFNFGHKSSRGKNANGEKPQNSSRGMAWEIPVFFSIIFALSVAEMVFTIDAFVYLERKNKWWSSTERARVAFLIFSSARSILLSGTYVAVNWCVMKNIMSTLHVVFLVFSTIFWIVSGVLIHQIWGYMECENAGIPSSLSEFKSQVQGGMTLCHEIKTIEIIAWTIAGVSVLATIPVVKTWLDRRRNSKHSNRRGGANGKDGVSV</sequence>
<keyword evidence="2" id="KW-0812">Transmembrane</keyword>
<evidence type="ECO:0000256" key="2">
    <source>
        <dbReference type="SAM" id="Phobius"/>
    </source>
</evidence>
<protein>
    <submittedName>
        <fullName evidence="3">Uncharacterized protein</fullName>
    </submittedName>
</protein>
<keyword evidence="2" id="KW-0472">Membrane</keyword>